<proteinExistence type="predicted"/>
<protein>
    <recommendedName>
        <fullName evidence="3">Ribosomal protein L36</fullName>
    </recommendedName>
</protein>
<accession>A0AAX6ILU4</accession>
<reference evidence="1" key="1">
    <citation type="journal article" date="2023" name="GigaByte">
        <title>Genome assembly of the bearded iris, Iris pallida Lam.</title>
        <authorList>
            <person name="Bruccoleri R.E."/>
            <person name="Oakeley E.J."/>
            <person name="Faust A.M.E."/>
            <person name="Altorfer M."/>
            <person name="Dessus-Babus S."/>
            <person name="Burckhardt D."/>
            <person name="Oertli M."/>
            <person name="Naumann U."/>
            <person name="Petersen F."/>
            <person name="Wong J."/>
        </authorList>
    </citation>
    <scope>NUCLEOTIDE SEQUENCE</scope>
    <source>
        <strain evidence="1">GSM-AAB239-AS_SAM_17_03QT</strain>
    </source>
</reference>
<reference evidence="1" key="2">
    <citation type="submission" date="2023-04" db="EMBL/GenBank/DDBJ databases">
        <authorList>
            <person name="Bruccoleri R.E."/>
            <person name="Oakeley E.J."/>
            <person name="Faust A.-M."/>
            <person name="Dessus-Babus S."/>
            <person name="Altorfer M."/>
            <person name="Burckhardt D."/>
            <person name="Oertli M."/>
            <person name="Naumann U."/>
            <person name="Petersen F."/>
            <person name="Wong J."/>
        </authorList>
    </citation>
    <scope>NUCLEOTIDE SEQUENCE</scope>
    <source>
        <strain evidence="1">GSM-AAB239-AS_SAM_17_03QT</strain>
        <tissue evidence="1">Leaf</tissue>
    </source>
</reference>
<keyword evidence="2" id="KW-1185">Reference proteome</keyword>
<evidence type="ECO:0000313" key="1">
    <source>
        <dbReference type="EMBL" id="KAJ6854310.1"/>
    </source>
</evidence>
<evidence type="ECO:0000313" key="2">
    <source>
        <dbReference type="Proteomes" id="UP001140949"/>
    </source>
</evidence>
<dbReference type="Proteomes" id="UP001140949">
    <property type="component" value="Unassembled WGS sequence"/>
</dbReference>
<comment type="caution">
    <text evidence="1">The sequence shown here is derived from an EMBL/GenBank/DDBJ whole genome shotgun (WGS) entry which is preliminary data.</text>
</comment>
<organism evidence="1 2">
    <name type="scientific">Iris pallida</name>
    <name type="common">Sweet iris</name>
    <dbReference type="NCBI Taxonomy" id="29817"/>
    <lineage>
        <taxon>Eukaryota</taxon>
        <taxon>Viridiplantae</taxon>
        <taxon>Streptophyta</taxon>
        <taxon>Embryophyta</taxon>
        <taxon>Tracheophyta</taxon>
        <taxon>Spermatophyta</taxon>
        <taxon>Magnoliopsida</taxon>
        <taxon>Liliopsida</taxon>
        <taxon>Asparagales</taxon>
        <taxon>Iridaceae</taxon>
        <taxon>Iridoideae</taxon>
        <taxon>Irideae</taxon>
        <taxon>Iris</taxon>
    </lineage>
</organism>
<sequence length="93" mass="10725">MEDKNQQSLLNPQYFLPRSRGKSLFSALEESLHKSLFFGASSPLFFNSRGRQRRIGIHQCHPYHLIASNRLISAHSKFWRDYVFDIGAGNRGS</sequence>
<evidence type="ECO:0008006" key="3">
    <source>
        <dbReference type="Google" id="ProtNLM"/>
    </source>
</evidence>
<dbReference type="AlphaFoldDB" id="A0AAX6ILU4"/>
<name>A0AAX6ILU4_IRIPA</name>
<gene>
    <name evidence="1" type="ORF">M6B38_102395</name>
</gene>
<dbReference type="EMBL" id="JANAVB010000194">
    <property type="protein sequence ID" value="KAJ6854310.1"/>
    <property type="molecule type" value="Genomic_DNA"/>
</dbReference>